<evidence type="ECO:0000313" key="1">
    <source>
        <dbReference type="EMBL" id="MBD3110552.1"/>
    </source>
</evidence>
<sequence>MTKEKKAYLIAEILLERSMPDYVIRVITDLGEEDLMYLKEKTDHMHH</sequence>
<reference evidence="1" key="1">
    <citation type="submission" date="2020-09" db="EMBL/GenBank/DDBJ databases">
        <title>Bacillus faecalis sp. nov., a moderately halophilic bacterium isolated from cow faeces.</title>
        <authorList>
            <person name="Jiang L."/>
            <person name="Lee J."/>
        </authorList>
    </citation>
    <scope>NUCLEOTIDE SEQUENCE</scope>
    <source>
        <strain evidence="1">AGMB 02131</strain>
    </source>
</reference>
<dbReference type="RefSeq" id="WP_191000083.1">
    <property type="nucleotide sequence ID" value="NZ_JACXSI010000070.1"/>
</dbReference>
<comment type="caution">
    <text evidence="1">The sequence shown here is derived from an EMBL/GenBank/DDBJ whole genome shotgun (WGS) entry which is preliminary data.</text>
</comment>
<keyword evidence="2" id="KW-1185">Reference proteome</keyword>
<name>A0A927CZJ4_9BACI</name>
<protein>
    <submittedName>
        <fullName evidence="1">Uncharacterized protein</fullName>
    </submittedName>
</protein>
<evidence type="ECO:0000313" key="2">
    <source>
        <dbReference type="Proteomes" id="UP000602076"/>
    </source>
</evidence>
<gene>
    <name evidence="1" type="ORF">IEO70_19680</name>
</gene>
<dbReference type="Proteomes" id="UP000602076">
    <property type="component" value="Unassembled WGS sequence"/>
</dbReference>
<dbReference type="EMBL" id="JACXSI010000070">
    <property type="protein sequence ID" value="MBD3110552.1"/>
    <property type="molecule type" value="Genomic_DNA"/>
</dbReference>
<proteinExistence type="predicted"/>
<accession>A0A927CZJ4</accession>
<dbReference type="AlphaFoldDB" id="A0A927CZJ4"/>
<organism evidence="1 2">
    <name type="scientific">Peribacillus faecalis</name>
    <dbReference type="NCBI Taxonomy" id="2772559"/>
    <lineage>
        <taxon>Bacteria</taxon>
        <taxon>Bacillati</taxon>
        <taxon>Bacillota</taxon>
        <taxon>Bacilli</taxon>
        <taxon>Bacillales</taxon>
        <taxon>Bacillaceae</taxon>
        <taxon>Peribacillus</taxon>
    </lineage>
</organism>